<feature type="chain" id="PRO_5038499305" evidence="1">
    <location>
        <begin position="27"/>
        <end position="92"/>
    </location>
</feature>
<proteinExistence type="predicted"/>
<sequence length="92" mass="9741">MRHAFLVLTASLGLAVGGLGAGAARADPDPDCALLCGKAPSSDDLTFIGQCSNTMVFGGHHSEEECAPYKEAMSKYCARVHAHMDLCDWARD</sequence>
<dbReference type="Proteomes" id="UP000002247">
    <property type="component" value="Chromosome"/>
</dbReference>
<feature type="signal peptide" evidence="1">
    <location>
        <begin position="1"/>
        <end position="26"/>
    </location>
</feature>
<evidence type="ECO:0000256" key="1">
    <source>
        <dbReference type="SAM" id="SignalP"/>
    </source>
</evidence>
<dbReference type="AlphaFoldDB" id="D6ZET2"/>
<gene>
    <name evidence="2" type="ordered locus">Srot_0983</name>
</gene>
<dbReference type="EMBL" id="CP001958">
    <property type="protein sequence ID" value="ADG97456.1"/>
    <property type="molecule type" value="Genomic_DNA"/>
</dbReference>
<evidence type="ECO:0000313" key="2">
    <source>
        <dbReference type="EMBL" id="ADG97456.1"/>
    </source>
</evidence>
<dbReference type="KEGG" id="srt:Srot_0983"/>
<accession>D6ZET2</accession>
<evidence type="ECO:0000313" key="3">
    <source>
        <dbReference type="Proteomes" id="UP000002247"/>
    </source>
</evidence>
<reference evidence="2 3" key="1">
    <citation type="journal article" date="2010" name="Stand. Genomic Sci.">
        <title>Complete genome sequence of Segniliparus rotundus type strain (CDC 1076).</title>
        <authorList>
            <person name="Sikorski J."/>
            <person name="Lapidus A."/>
            <person name="Copeland A."/>
            <person name="Misra M."/>
            <person name="Glavina Del Rio T."/>
            <person name="Nolan M."/>
            <person name="Lucas S."/>
            <person name="Chen F."/>
            <person name="Tice H."/>
            <person name="Cheng J.F."/>
            <person name="Jando M."/>
            <person name="Schneider S."/>
            <person name="Bruce D."/>
            <person name="Goodwin L."/>
            <person name="Pitluck S."/>
            <person name="Liolios K."/>
            <person name="Mikhailova N."/>
            <person name="Pati A."/>
            <person name="Ivanova N."/>
            <person name="Mavromatis K."/>
            <person name="Chen A."/>
            <person name="Palaniappan K."/>
            <person name="Chertkov O."/>
            <person name="Land M."/>
            <person name="Hauser L."/>
            <person name="Chang Y.J."/>
            <person name="Jeffries C.D."/>
            <person name="Brettin T."/>
            <person name="Detter J.C."/>
            <person name="Han C."/>
            <person name="Rohde M."/>
            <person name="Goker M."/>
            <person name="Bristow J."/>
            <person name="Eisen J.A."/>
            <person name="Markowitz V."/>
            <person name="Hugenholtz P."/>
            <person name="Kyrpides N.C."/>
            <person name="Klenk H.P."/>
        </authorList>
    </citation>
    <scope>NUCLEOTIDE SEQUENCE [LARGE SCALE GENOMIC DNA]</scope>
    <source>
        <strain evidence="3">ATCC BAA-972 / CDC 1076 / CIP 108378 / DSM 44985 / JCM 13578</strain>
    </source>
</reference>
<protein>
    <submittedName>
        <fullName evidence="2">Uncharacterized protein</fullName>
    </submittedName>
</protein>
<dbReference type="STRING" id="640132.Srot_0983"/>
<name>D6ZET2_SEGRD</name>
<organism evidence="2 3">
    <name type="scientific">Segniliparus rotundus (strain ATCC BAA-972 / CDC 1076 / CIP 108378 / DSM 44985 / JCM 13578)</name>
    <dbReference type="NCBI Taxonomy" id="640132"/>
    <lineage>
        <taxon>Bacteria</taxon>
        <taxon>Bacillati</taxon>
        <taxon>Actinomycetota</taxon>
        <taxon>Actinomycetes</taxon>
        <taxon>Mycobacteriales</taxon>
        <taxon>Segniliparaceae</taxon>
        <taxon>Segniliparus</taxon>
    </lineage>
</organism>
<dbReference type="HOGENOM" id="CLU_2411512_0_0_11"/>
<keyword evidence="3" id="KW-1185">Reference proteome</keyword>
<dbReference type="RefSeq" id="WP_013137912.1">
    <property type="nucleotide sequence ID" value="NC_014168.1"/>
</dbReference>
<keyword evidence="1" id="KW-0732">Signal</keyword>